<name>A0A4Q1HJ35_9BURK</name>
<dbReference type="GO" id="GO:0003700">
    <property type="term" value="F:DNA-binding transcription factor activity"/>
    <property type="evidence" value="ECO:0007669"/>
    <property type="project" value="InterPro"/>
</dbReference>
<keyword evidence="1" id="KW-0805">Transcription regulation</keyword>
<evidence type="ECO:0000313" key="5">
    <source>
        <dbReference type="EMBL" id="RXN88071.1"/>
    </source>
</evidence>
<dbReference type="OrthoDB" id="8066003at2"/>
<dbReference type="GO" id="GO:0003677">
    <property type="term" value="F:DNA binding"/>
    <property type="evidence" value="ECO:0007669"/>
    <property type="project" value="UniProtKB-KW"/>
</dbReference>
<dbReference type="InterPro" id="IPR000524">
    <property type="entry name" value="Tscrpt_reg_HTH_GntR"/>
</dbReference>
<dbReference type="PROSITE" id="PS50949">
    <property type="entry name" value="HTH_GNTR"/>
    <property type="match status" value="1"/>
</dbReference>
<keyword evidence="3" id="KW-0804">Transcription</keyword>
<sequence>MPLAPDKKPESMGQTAYRQLREAIETGVLAPGDRISVNGLADQLSISRTPVREAIAWLETDGLIVHQPYLGRVVAQLDHQMVNELYAVRMMLEPAAAAMAARNATDAEIAVLKEMVVFEQSILDNAIERARHNRRFHEAVYRTAHNRYVISTLNALQTSMILLGPATANNPDRLKTAYAEHVDLVECIAARDANGAEKLIARHLAEGQRVHIKYLLGRQQPPT</sequence>
<dbReference type="Gene3D" id="1.20.120.530">
    <property type="entry name" value="GntR ligand-binding domain-like"/>
    <property type="match status" value="1"/>
</dbReference>
<dbReference type="InterPro" id="IPR008920">
    <property type="entry name" value="TF_FadR/GntR_C"/>
</dbReference>
<dbReference type="PANTHER" id="PTHR43537:SF49">
    <property type="entry name" value="TRANSCRIPTIONAL REGULATORY PROTEIN"/>
    <property type="match status" value="1"/>
</dbReference>
<dbReference type="SMART" id="SM00895">
    <property type="entry name" value="FCD"/>
    <property type="match status" value="1"/>
</dbReference>
<dbReference type="AlphaFoldDB" id="A0A4Q1HJ35"/>
<keyword evidence="6" id="KW-1185">Reference proteome</keyword>
<dbReference type="Proteomes" id="UP000290849">
    <property type="component" value="Unassembled WGS sequence"/>
</dbReference>
<reference evidence="5 6" key="1">
    <citation type="journal article" date="2017" name="Int. J. Syst. Evol. Microbiol.">
        <title>Achromobacter aloeverae sp. nov., isolated from the root of Aloe vera (L.) Burm.f.</title>
        <authorList>
            <person name="Kuncharoen N."/>
            <person name="Muramatsu Y."/>
            <person name="Shibata C."/>
            <person name="Kamakura Y."/>
            <person name="Nakagawa Y."/>
            <person name="Tanasupawat S."/>
        </authorList>
    </citation>
    <scope>NUCLEOTIDE SEQUENCE [LARGE SCALE GENOMIC DNA]</scope>
    <source>
        <strain evidence="5 6">AVA-1</strain>
    </source>
</reference>
<dbReference type="SUPFAM" id="SSF48008">
    <property type="entry name" value="GntR ligand-binding domain-like"/>
    <property type="match status" value="1"/>
</dbReference>
<organism evidence="5 6">
    <name type="scientific">Achromobacter aloeverae</name>
    <dbReference type="NCBI Taxonomy" id="1750518"/>
    <lineage>
        <taxon>Bacteria</taxon>
        <taxon>Pseudomonadati</taxon>
        <taxon>Pseudomonadota</taxon>
        <taxon>Betaproteobacteria</taxon>
        <taxon>Burkholderiales</taxon>
        <taxon>Alcaligenaceae</taxon>
        <taxon>Achromobacter</taxon>
    </lineage>
</organism>
<dbReference type="Gene3D" id="1.10.10.10">
    <property type="entry name" value="Winged helix-like DNA-binding domain superfamily/Winged helix DNA-binding domain"/>
    <property type="match status" value="1"/>
</dbReference>
<evidence type="ECO:0000256" key="3">
    <source>
        <dbReference type="ARBA" id="ARBA00023163"/>
    </source>
</evidence>
<comment type="caution">
    <text evidence="5">The sequence shown here is derived from an EMBL/GenBank/DDBJ whole genome shotgun (WGS) entry which is preliminary data.</text>
</comment>
<evidence type="ECO:0000259" key="4">
    <source>
        <dbReference type="PROSITE" id="PS50949"/>
    </source>
</evidence>
<dbReference type="RefSeq" id="WP_129151437.1">
    <property type="nucleotide sequence ID" value="NZ_JBHSDO010000011.1"/>
</dbReference>
<gene>
    <name evidence="5" type="ORF">C7R54_15990</name>
</gene>
<dbReference type="SMART" id="SM00345">
    <property type="entry name" value="HTH_GNTR"/>
    <property type="match status" value="1"/>
</dbReference>
<dbReference type="Pfam" id="PF07729">
    <property type="entry name" value="FCD"/>
    <property type="match status" value="1"/>
</dbReference>
<dbReference type="EMBL" id="PYAL01000004">
    <property type="protein sequence ID" value="RXN88071.1"/>
    <property type="molecule type" value="Genomic_DNA"/>
</dbReference>
<evidence type="ECO:0000256" key="1">
    <source>
        <dbReference type="ARBA" id="ARBA00023015"/>
    </source>
</evidence>
<protein>
    <submittedName>
        <fullName evidence="5">GntR family transcriptional regulator</fullName>
    </submittedName>
</protein>
<dbReference type="PANTHER" id="PTHR43537">
    <property type="entry name" value="TRANSCRIPTIONAL REGULATOR, GNTR FAMILY"/>
    <property type="match status" value="1"/>
</dbReference>
<evidence type="ECO:0000313" key="6">
    <source>
        <dbReference type="Proteomes" id="UP000290849"/>
    </source>
</evidence>
<accession>A0A4Q1HJ35</accession>
<dbReference type="Pfam" id="PF00392">
    <property type="entry name" value="GntR"/>
    <property type="match status" value="1"/>
</dbReference>
<dbReference type="SUPFAM" id="SSF46785">
    <property type="entry name" value="Winged helix' DNA-binding domain"/>
    <property type="match status" value="1"/>
</dbReference>
<feature type="domain" description="HTH gntR-type" evidence="4">
    <location>
        <begin position="10"/>
        <end position="77"/>
    </location>
</feature>
<proteinExistence type="predicted"/>
<dbReference type="InterPro" id="IPR011711">
    <property type="entry name" value="GntR_C"/>
</dbReference>
<dbReference type="InterPro" id="IPR036390">
    <property type="entry name" value="WH_DNA-bd_sf"/>
</dbReference>
<evidence type="ECO:0000256" key="2">
    <source>
        <dbReference type="ARBA" id="ARBA00023125"/>
    </source>
</evidence>
<dbReference type="InterPro" id="IPR036388">
    <property type="entry name" value="WH-like_DNA-bd_sf"/>
</dbReference>
<keyword evidence="2" id="KW-0238">DNA-binding</keyword>
<dbReference type="CDD" id="cd07377">
    <property type="entry name" value="WHTH_GntR"/>
    <property type="match status" value="1"/>
</dbReference>